<accession>A0A1L9R493</accession>
<evidence type="ECO:0000313" key="7">
    <source>
        <dbReference type="Proteomes" id="UP000184383"/>
    </source>
</evidence>
<dbReference type="EMBL" id="KV878218">
    <property type="protein sequence ID" value="OJJ29745.1"/>
    <property type="molecule type" value="Genomic_DNA"/>
</dbReference>
<dbReference type="PANTHER" id="PTHR24171">
    <property type="entry name" value="ANKYRIN REPEAT DOMAIN-CONTAINING PROTEIN 39-RELATED"/>
    <property type="match status" value="1"/>
</dbReference>
<dbReference type="OrthoDB" id="341259at2759"/>
<evidence type="ECO:0000256" key="3">
    <source>
        <dbReference type="PROSITE-ProRule" id="PRU00023"/>
    </source>
</evidence>
<dbReference type="RefSeq" id="XP_040683422.1">
    <property type="nucleotide sequence ID" value="XM_040836772.1"/>
</dbReference>
<dbReference type="GeneID" id="63752620"/>
<dbReference type="Pfam" id="PF12796">
    <property type="entry name" value="Ank_2"/>
    <property type="match status" value="1"/>
</dbReference>
<keyword evidence="2 3" id="KW-0040">ANK repeat</keyword>
<dbReference type="Gene3D" id="1.25.40.20">
    <property type="entry name" value="Ankyrin repeat-containing domain"/>
    <property type="match status" value="1"/>
</dbReference>
<dbReference type="VEuPathDB" id="FungiDB:ASPWEDRAFT_46487"/>
<organism evidence="6 7">
    <name type="scientific">Aspergillus wentii DTO 134E9</name>
    <dbReference type="NCBI Taxonomy" id="1073089"/>
    <lineage>
        <taxon>Eukaryota</taxon>
        <taxon>Fungi</taxon>
        <taxon>Dikarya</taxon>
        <taxon>Ascomycota</taxon>
        <taxon>Pezizomycotina</taxon>
        <taxon>Eurotiomycetes</taxon>
        <taxon>Eurotiomycetidae</taxon>
        <taxon>Eurotiales</taxon>
        <taxon>Aspergillaceae</taxon>
        <taxon>Aspergillus</taxon>
        <taxon>Aspergillus subgen. Cremei</taxon>
    </lineage>
</organism>
<evidence type="ECO:0000256" key="2">
    <source>
        <dbReference type="ARBA" id="ARBA00023043"/>
    </source>
</evidence>
<feature type="repeat" description="ANK" evidence="3">
    <location>
        <begin position="176"/>
        <end position="208"/>
    </location>
</feature>
<dbReference type="InterPro" id="IPR002110">
    <property type="entry name" value="Ankyrin_rpt"/>
</dbReference>
<dbReference type="SMART" id="SM00248">
    <property type="entry name" value="ANK"/>
    <property type="match status" value="2"/>
</dbReference>
<feature type="region of interest" description="Disordered" evidence="4">
    <location>
        <begin position="237"/>
        <end position="259"/>
    </location>
</feature>
<sequence>MSGINIPSANVIWWDNSNVYILCPYCEETHRHGFNPSDYQDGLRVPHCNSGNSYRLEFPIDRKSGTVAYEIDKPNARFINIGMAQYLEEESEDTLSKTFSSKATISESPPKASEIEISFDVSKEKVVYDLGHGKSFTKKRITEAISDCVTGEIYKVKSYLDESTDASTFLHGRDSNGDTCLIMASMERSPLMVSLLLCRGSDVNAINKNGRTALMEAALWGRLDNVELLLPRGADQSLRDNENRDASDLAQPTRRNAKERYRRAGGIIGDTHSELAYKEDTFKRDHDRRNILRILGDKSRTTASHQSASKAPNPSGYSFTRASQAMTLHAPMAEYPISRESKTLAVLVRGSRFPNIAAMSGWAHQESSILLSGKDWTDKVMQLANIVGHQLAPDAGRDKTLPGQYQASHAEKQLIAYFVDRHVFLRQYRDLVRCLERQSMDLEDRMLSLYFSPPVRRLFDLQRKKENLNYELLDKDDHIPGKEYDKTAVNKLKEAIRSVDQQLIDLEAHPEVKRFGKLGHRMQALERKKDLFQRLNAISASNVMPPATLKDPAILIGSSTFEICDDCNLFKEKVNSFLGLSIEWRECTERNLRTIY</sequence>
<feature type="compositionally biased region" description="Basic and acidic residues" evidence="4">
    <location>
        <begin position="237"/>
        <end position="247"/>
    </location>
</feature>
<evidence type="ECO:0000313" key="6">
    <source>
        <dbReference type="EMBL" id="OJJ29745.1"/>
    </source>
</evidence>
<dbReference type="SUPFAM" id="SSF48403">
    <property type="entry name" value="Ankyrin repeat"/>
    <property type="match status" value="1"/>
</dbReference>
<dbReference type="Pfam" id="PF24120">
    <property type="entry name" value="SsdA_C"/>
    <property type="match status" value="1"/>
</dbReference>
<feature type="region of interest" description="Disordered" evidence="4">
    <location>
        <begin position="297"/>
        <end position="318"/>
    </location>
</feature>
<evidence type="ECO:0000256" key="4">
    <source>
        <dbReference type="SAM" id="MobiDB-lite"/>
    </source>
</evidence>
<dbReference type="GO" id="GO:0004842">
    <property type="term" value="F:ubiquitin-protein transferase activity"/>
    <property type="evidence" value="ECO:0007669"/>
    <property type="project" value="TreeGrafter"/>
</dbReference>
<dbReference type="Proteomes" id="UP000184383">
    <property type="component" value="Unassembled WGS sequence"/>
</dbReference>
<feature type="repeat" description="ANK" evidence="3">
    <location>
        <begin position="209"/>
        <end position="241"/>
    </location>
</feature>
<reference evidence="7" key="1">
    <citation type="journal article" date="2017" name="Genome Biol.">
        <title>Comparative genomics reveals high biological diversity and specific adaptations in the industrially and medically important fungal genus Aspergillus.</title>
        <authorList>
            <person name="de Vries R.P."/>
            <person name="Riley R."/>
            <person name="Wiebenga A."/>
            <person name="Aguilar-Osorio G."/>
            <person name="Amillis S."/>
            <person name="Uchima C.A."/>
            <person name="Anderluh G."/>
            <person name="Asadollahi M."/>
            <person name="Askin M."/>
            <person name="Barry K."/>
            <person name="Battaglia E."/>
            <person name="Bayram O."/>
            <person name="Benocci T."/>
            <person name="Braus-Stromeyer S.A."/>
            <person name="Caldana C."/>
            <person name="Canovas D."/>
            <person name="Cerqueira G.C."/>
            <person name="Chen F."/>
            <person name="Chen W."/>
            <person name="Choi C."/>
            <person name="Clum A."/>
            <person name="Dos Santos R.A."/>
            <person name="Damasio A.R."/>
            <person name="Diallinas G."/>
            <person name="Emri T."/>
            <person name="Fekete E."/>
            <person name="Flipphi M."/>
            <person name="Freyberg S."/>
            <person name="Gallo A."/>
            <person name="Gournas C."/>
            <person name="Habgood R."/>
            <person name="Hainaut M."/>
            <person name="Harispe M.L."/>
            <person name="Henrissat B."/>
            <person name="Hilden K.S."/>
            <person name="Hope R."/>
            <person name="Hossain A."/>
            <person name="Karabika E."/>
            <person name="Karaffa L."/>
            <person name="Karanyi Z."/>
            <person name="Krasevec N."/>
            <person name="Kuo A."/>
            <person name="Kusch H."/>
            <person name="LaButti K."/>
            <person name="Lagendijk E.L."/>
            <person name="Lapidus A."/>
            <person name="Levasseur A."/>
            <person name="Lindquist E."/>
            <person name="Lipzen A."/>
            <person name="Logrieco A.F."/>
            <person name="MacCabe A."/>
            <person name="Maekelae M.R."/>
            <person name="Malavazi I."/>
            <person name="Melin P."/>
            <person name="Meyer V."/>
            <person name="Mielnichuk N."/>
            <person name="Miskei M."/>
            <person name="Molnar A.P."/>
            <person name="Mule G."/>
            <person name="Ngan C.Y."/>
            <person name="Orejas M."/>
            <person name="Orosz E."/>
            <person name="Ouedraogo J.P."/>
            <person name="Overkamp K.M."/>
            <person name="Park H.-S."/>
            <person name="Perrone G."/>
            <person name="Piumi F."/>
            <person name="Punt P.J."/>
            <person name="Ram A.F."/>
            <person name="Ramon A."/>
            <person name="Rauscher S."/>
            <person name="Record E."/>
            <person name="Riano-Pachon D.M."/>
            <person name="Robert V."/>
            <person name="Roehrig J."/>
            <person name="Ruller R."/>
            <person name="Salamov A."/>
            <person name="Salih N.S."/>
            <person name="Samson R.A."/>
            <person name="Sandor E."/>
            <person name="Sanguinetti M."/>
            <person name="Schuetze T."/>
            <person name="Sepcic K."/>
            <person name="Shelest E."/>
            <person name="Sherlock G."/>
            <person name="Sophianopoulou V."/>
            <person name="Squina F.M."/>
            <person name="Sun H."/>
            <person name="Susca A."/>
            <person name="Todd R.B."/>
            <person name="Tsang A."/>
            <person name="Unkles S.E."/>
            <person name="van de Wiele N."/>
            <person name="van Rossen-Uffink D."/>
            <person name="Oliveira J.V."/>
            <person name="Vesth T.C."/>
            <person name="Visser J."/>
            <person name="Yu J.-H."/>
            <person name="Zhou M."/>
            <person name="Andersen M.R."/>
            <person name="Archer D.B."/>
            <person name="Baker S.E."/>
            <person name="Benoit I."/>
            <person name="Brakhage A.A."/>
            <person name="Braus G.H."/>
            <person name="Fischer R."/>
            <person name="Frisvad J.C."/>
            <person name="Goldman G.H."/>
            <person name="Houbraken J."/>
            <person name="Oakley B."/>
            <person name="Pocsi I."/>
            <person name="Scazzocchio C."/>
            <person name="Seiboth B."/>
            <person name="vanKuyk P.A."/>
            <person name="Wortman J."/>
            <person name="Dyer P.S."/>
            <person name="Grigoriev I.V."/>
        </authorList>
    </citation>
    <scope>NUCLEOTIDE SEQUENCE [LARGE SCALE GENOMIC DNA]</scope>
    <source>
        <strain evidence="7">DTO 134E9</strain>
    </source>
</reference>
<dbReference type="PROSITE" id="PS50297">
    <property type="entry name" value="ANK_REP_REGION"/>
    <property type="match status" value="1"/>
</dbReference>
<dbReference type="PROSITE" id="PS50088">
    <property type="entry name" value="ANK_REPEAT"/>
    <property type="match status" value="2"/>
</dbReference>
<dbReference type="PANTHER" id="PTHR24171:SF8">
    <property type="entry name" value="BRCA1-ASSOCIATED RING DOMAIN PROTEIN 1"/>
    <property type="match status" value="1"/>
</dbReference>
<evidence type="ECO:0000259" key="5">
    <source>
        <dbReference type="Pfam" id="PF24120"/>
    </source>
</evidence>
<dbReference type="InterPro" id="IPR057517">
    <property type="entry name" value="SsdA-like_C"/>
</dbReference>
<proteinExistence type="predicted"/>
<feature type="compositionally biased region" description="Polar residues" evidence="4">
    <location>
        <begin position="301"/>
        <end position="318"/>
    </location>
</feature>
<gene>
    <name evidence="6" type="ORF">ASPWEDRAFT_46487</name>
</gene>
<protein>
    <recommendedName>
        <fullName evidence="5">Single-strand DNA deaminase toxin A-like C-terminal domain-containing protein</fullName>
    </recommendedName>
</protein>
<name>A0A1L9R493_ASPWE</name>
<keyword evidence="1" id="KW-0677">Repeat</keyword>
<dbReference type="AlphaFoldDB" id="A0A1L9R493"/>
<feature type="domain" description="Single-strand DNA deaminase toxin A-like C-terminal" evidence="5">
    <location>
        <begin position="357"/>
        <end position="415"/>
    </location>
</feature>
<dbReference type="GO" id="GO:0085020">
    <property type="term" value="P:protein K6-linked ubiquitination"/>
    <property type="evidence" value="ECO:0007669"/>
    <property type="project" value="TreeGrafter"/>
</dbReference>
<dbReference type="InterPro" id="IPR036770">
    <property type="entry name" value="Ankyrin_rpt-contain_sf"/>
</dbReference>
<evidence type="ECO:0000256" key="1">
    <source>
        <dbReference type="ARBA" id="ARBA00022737"/>
    </source>
</evidence>
<keyword evidence="7" id="KW-1185">Reference proteome</keyword>